<dbReference type="GO" id="GO:0016651">
    <property type="term" value="F:oxidoreductase activity, acting on NAD(P)H"/>
    <property type="evidence" value="ECO:0007669"/>
    <property type="project" value="InterPro"/>
</dbReference>
<organism evidence="6">
    <name type="scientific">Rhodosorus marinus</name>
    <dbReference type="NCBI Taxonomy" id="101924"/>
    <lineage>
        <taxon>Eukaryota</taxon>
        <taxon>Rhodophyta</taxon>
        <taxon>Stylonematophyceae</taxon>
        <taxon>Stylonematales</taxon>
        <taxon>Stylonemataceae</taxon>
        <taxon>Rhodosorus</taxon>
    </lineage>
</organism>
<keyword evidence="2 3" id="KW-0813">Transport</keyword>
<reference evidence="6" key="1">
    <citation type="submission" date="2021-01" db="EMBL/GenBank/DDBJ databases">
        <authorList>
            <person name="Corre E."/>
            <person name="Pelletier E."/>
            <person name="Niang G."/>
            <person name="Scheremetjew M."/>
            <person name="Finn R."/>
            <person name="Kale V."/>
            <person name="Holt S."/>
            <person name="Cochrane G."/>
            <person name="Meng A."/>
            <person name="Brown T."/>
            <person name="Cohen L."/>
        </authorList>
    </citation>
    <scope>NUCLEOTIDE SEQUENCE</scope>
    <source>
        <strain evidence="6">UTEX LB 2760</strain>
    </source>
</reference>
<dbReference type="NCBIfam" id="NF004733">
    <property type="entry name" value="PRK06074.1-5"/>
    <property type="match status" value="1"/>
</dbReference>
<dbReference type="HAMAP" id="MF_01357">
    <property type="entry name" value="NDH1_NuoC"/>
    <property type="match status" value="1"/>
</dbReference>
<evidence type="ECO:0000313" key="6">
    <source>
        <dbReference type="EMBL" id="CAD8397610.1"/>
    </source>
</evidence>
<evidence type="ECO:0000256" key="4">
    <source>
        <dbReference type="SAM" id="MobiDB-lite"/>
    </source>
</evidence>
<dbReference type="Pfam" id="PF00329">
    <property type="entry name" value="Complex1_30kDa"/>
    <property type="match status" value="1"/>
</dbReference>
<dbReference type="InterPro" id="IPR020396">
    <property type="entry name" value="NADH_UbQ_OxRdtase_CS"/>
</dbReference>
<evidence type="ECO:0000259" key="5">
    <source>
        <dbReference type="Pfam" id="PF00329"/>
    </source>
</evidence>
<dbReference type="InterPro" id="IPR010218">
    <property type="entry name" value="NADH_DH_suC"/>
</dbReference>
<keyword evidence="3" id="KW-0520">NAD</keyword>
<sequence>MIKIGLARLNGEGLFARFGTGRGILRSMCTAGGDTGGKLSNPSLEAKKEFLSSLIEMCPKWITGARIEKASMTINQGGEMVIETTPEHINPLIGFLKRYTNAQYRSYISSCGVDHPDKQQRFRVVHNLLSLRYPSRIRIETYVDEFTPIKSITNWFNGADWFEREVYDMYGVFFTDHPDLRRILSDYGFEGHPLRKDFPLSGYKEVRFDEIEGQVVNEPVEITQEYRSFDYTSPWEVFPEDKRSDEPMIEQPKKEGESS</sequence>
<keyword evidence="3" id="KW-1278">Translocase</keyword>
<evidence type="ECO:0000256" key="3">
    <source>
        <dbReference type="RuleBase" id="RU003456"/>
    </source>
</evidence>
<accession>A0A7S0G3N2</accession>
<dbReference type="InterPro" id="IPR037232">
    <property type="entry name" value="NADH_quin_OxRdtase_su_C/D-like"/>
</dbReference>
<dbReference type="NCBIfam" id="TIGR01961">
    <property type="entry name" value="NuoC_fam"/>
    <property type="match status" value="1"/>
</dbReference>
<feature type="domain" description="NADH:ubiquinone oxidoreductase 30kDa subunit" evidence="5">
    <location>
        <begin position="83"/>
        <end position="203"/>
    </location>
</feature>
<dbReference type="SUPFAM" id="SSF143243">
    <property type="entry name" value="Nqo5-like"/>
    <property type="match status" value="1"/>
</dbReference>
<dbReference type="AlphaFoldDB" id="A0A7S0G3N2"/>
<dbReference type="EMBL" id="HBEK01013964">
    <property type="protein sequence ID" value="CAD8397610.1"/>
    <property type="molecule type" value="Transcribed_RNA"/>
</dbReference>
<gene>
    <name evidence="6" type="ORF">RMAR0315_LOCUS7599</name>
</gene>
<dbReference type="InterPro" id="IPR001268">
    <property type="entry name" value="NADH_UbQ_OxRdtase_30kDa_su"/>
</dbReference>
<evidence type="ECO:0000256" key="1">
    <source>
        <dbReference type="ARBA" id="ARBA00007569"/>
    </source>
</evidence>
<protein>
    <recommendedName>
        <fullName evidence="5">NADH:ubiquinone oxidoreductase 30kDa subunit domain-containing protein</fullName>
    </recommendedName>
</protein>
<proteinExistence type="inferred from homology"/>
<dbReference type="PANTHER" id="PTHR10884:SF14">
    <property type="entry name" value="NADH DEHYDROGENASE [UBIQUINONE] IRON-SULFUR PROTEIN 3, MITOCHONDRIAL"/>
    <property type="match status" value="1"/>
</dbReference>
<dbReference type="PROSITE" id="PS00542">
    <property type="entry name" value="COMPLEX1_30K"/>
    <property type="match status" value="1"/>
</dbReference>
<name>A0A7S0G3N2_9RHOD</name>
<dbReference type="PANTHER" id="PTHR10884">
    <property type="entry name" value="NADH DEHYDROGENASE UBIQUINONE IRON-SULFUR PROTEIN 3"/>
    <property type="match status" value="1"/>
</dbReference>
<comment type="similarity">
    <text evidence="1 3">Belongs to the complex I 30 kDa subunit family.</text>
</comment>
<evidence type="ECO:0000256" key="2">
    <source>
        <dbReference type="ARBA" id="ARBA00022448"/>
    </source>
</evidence>
<dbReference type="GO" id="GO:0008137">
    <property type="term" value="F:NADH dehydrogenase (ubiquinone) activity"/>
    <property type="evidence" value="ECO:0007669"/>
    <property type="project" value="InterPro"/>
</dbReference>
<feature type="compositionally biased region" description="Basic and acidic residues" evidence="4">
    <location>
        <begin position="239"/>
        <end position="259"/>
    </location>
</feature>
<feature type="region of interest" description="Disordered" evidence="4">
    <location>
        <begin position="237"/>
        <end position="259"/>
    </location>
</feature>
<dbReference type="Gene3D" id="3.30.460.80">
    <property type="entry name" value="NADH:ubiquinone oxidoreductase, 30kDa subunit"/>
    <property type="match status" value="1"/>
</dbReference>